<evidence type="ECO:0000313" key="3">
    <source>
        <dbReference type="Proteomes" id="UP001362999"/>
    </source>
</evidence>
<sequence length="238" mass="25777">MPTLFPLVNTYADSYLNPCTPAMHRFHLATHTGQRGVFIYLSPFASTHTSSPTSRHQLPGRHRALRLIHGRHPDAFEALPRASTYITDNSGNKAVSICAGNPFSRLNVELLLVLCCDRQENILLQPRPPPKKSKAPSTKASTASTGKAASKNATKQPKETAQVKALKTKLAAADAALVAKRNADLLAEEEESSEAPARKKSKRRPLAPPSDDEEEPELFGAEDGDGLDLGPISRSSPR</sequence>
<dbReference type="AlphaFoldDB" id="A0AAV9ZYA6"/>
<organism evidence="2 3">
    <name type="scientific">Favolaschia claudopus</name>
    <dbReference type="NCBI Taxonomy" id="2862362"/>
    <lineage>
        <taxon>Eukaryota</taxon>
        <taxon>Fungi</taxon>
        <taxon>Dikarya</taxon>
        <taxon>Basidiomycota</taxon>
        <taxon>Agaricomycotina</taxon>
        <taxon>Agaricomycetes</taxon>
        <taxon>Agaricomycetidae</taxon>
        <taxon>Agaricales</taxon>
        <taxon>Marasmiineae</taxon>
        <taxon>Mycenaceae</taxon>
        <taxon>Favolaschia</taxon>
    </lineage>
</organism>
<reference evidence="2 3" key="1">
    <citation type="journal article" date="2024" name="J Genomics">
        <title>Draft genome sequencing and assembly of Favolaschia claudopus CIRM-BRFM 2984 isolated from oak limbs.</title>
        <authorList>
            <person name="Navarro D."/>
            <person name="Drula E."/>
            <person name="Chaduli D."/>
            <person name="Cazenave R."/>
            <person name="Ahrendt S."/>
            <person name="Wang J."/>
            <person name="Lipzen A."/>
            <person name="Daum C."/>
            <person name="Barry K."/>
            <person name="Grigoriev I.V."/>
            <person name="Favel A."/>
            <person name="Rosso M.N."/>
            <person name="Martin F."/>
        </authorList>
    </citation>
    <scope>NUCLEOTIDE SEQUENCE [LARGE SCALE GENOMIC DNA]</scope>
    <source>
        <strain evidence="2 3">CIRM-BRFM 2984</strain>
    </source>
</reference>
<comment type="caution">
    <text evidence="2">The sequence shown here is derived from an EMBL/GenBank/DDBJ whole genome shotgun (WGS) entry which is preliminary data.</text>
</comment>
<evidence type="ECO:0000256" key="1">
    <source>
        <dbReference type="SAM" id="MobiDB-lite"/>
    </source>
</evidence>
<feature type="compositionally biased region" description="Low complexity" evidence="1">
    <location>
        <begin position="135"/>
        <end position="161"/>
    </location>
</feature>
<evidence type="ECO:0000313" key="2">
    <source>
        <dbReference type="EMBL" id="KAK6996119.1"/>
    </source>
</evidence>
<dbReference type="EMBL" id="JAWWNJ010000099">
    <property type="protein sequence ID" value="KAK6996119.1"/>
    <property type="molecule type" value="Genomic_DNA"/>
</dbReference>
<proteinExistence type="predicted"/>
<feature type="region of interest" description="Disordered" evidence="1">
    <location>
        <begin position="123"/>
        <end position="161"/>
    </location>
</feature>
<protein>
    <submittedName>
        <fullName evidence="2">Uncharacterized protein</fullName>
    </submittedName>
</protein>
<feature type="compositionally biased region" description="Acidic residues" evidence="1">
    <location>
        <begin position="210"/>
        <end position="226"/>
    </location>
</feature>
<dbReference type="Proteomes" id="UP001362999">
    <property type="component" value="Unassembled WGS sequence"/>
</dbReference>
<name>A0AAV9ZYA6_9AGAR</name>
<accession>A0AAV9ZYA6</accession>
<feature type="region of interest" description="Disordered" evidence="1">
    <location>
        <begin position="185"/>
        <end position="238"/>
    </location>
</feature>
<keyword evidence="3" id="KW-1185">Reference proteome</keyword>
<gene>
    <name evidence="2" type="ORF">R3P38DRAFT_3629220</name>
</gene>